<evidence type="ECO:0000256" key="3">
    <source>
        <dbReference type="ARBA" id="ARBA00022676"/>
    </source>
</evidence>
<evidence type="ECO:0000256" key="1">
    <source>
        <dbReference type="ARBA" id="ARBA00004323"/>
    </source>
</evidence>
<protein>
    <recommendedName>
        <fullName evidence="10">Hexosyltransferase</fullName>
        <ecNumber evidence="10">2.4.1.-</ecNumber>
    </recommendedName>
</protein>
<keyword evidence="11" id="KW-1185">Reference proteome</keyword>
<evidence type="ECO:0000256" key="5">
    <source>
        <dbReference type="ARBA" id="ARBA00022692"/>
    </source>
</evidence>
<dbReference type="GO" id="GO:0006493">
    <property type="term" value="P:protein O-linked glycosylation"/>
    <property type="evidence" value="ECO:0007669"/>
    <property type="project" value="TreeGrafter"/>
</dbReference>
<dbReference type="GO" id="GO:0000139">
    <property type="term" value="C:Golgi membrane"/>
    <property type="evidence" value="ECO:0007669"/>
    <property type="project" value="UniProtKB-SubCell"/>
</dbReference>
<keyword evidence="8 10" id="KW-0333">Golgi apparatus</keyword>
<keyword evidence="9 10" id="KW-0472">Membrane</keyword>
<evidence type="ECO:0000256" key="6">
    <source>
        <dbReference type="ARBA" id="ARBA00022968"/>
    </source>
</evidence>
<proteinExistence type="inferred from homology"/>
<keyword evidence="7 10" id="KW-1133">Transmembrane helix</keyword>
<keyword evidence="4" id="KW-0808">Transferase</keyword>
<comment type="similarity">
    <text evidence="2 10">Belongs to the glycosyltransferase 31 family.</text>
</comment>
<keyword evidence="3 10" id="KW-0328">Glycosyltransferase</keyword>
<dbReference type="GO" id="GO:0008194">
    <property type="term" value="F:UDP-glycosyltransferase activity"/>
    <property type="evidence" value="ECO:0007669"/>
    <property type="project" value="TreeGrafter"/>
</dbReference>
<dbReference type="WBParaSite" id="TREG1_15670.1">
    <property type="protein sequence ID" value="TREG1_15670.1"/>
    <property type="gene ID" value="TREG1_15670"/>
</dbReference>
<keyword evidence="5 10" id="KW-0812">Transmembrane</keyword>
<evidence type="ECO:0000256" key="7">
    <source>
        <dbReference type="ARBA" id="ARBA00022989"/>
    </source>
</evidence>
<dbReference type="PANTHER" id="PTHR11214:SF349">
    <property type="entry name" value="BETA-1,3-GALACTOSYLTRANSFERASE BRN"/>
    <property type="match status" value="1"/>
</dbReference>
<evidence type="ECO:0000313" key="12">
    <source>
        <dbReference type="WBParaSite" id="TREG1_15670.1"/>
    </source>
</evidence>
<reference evidence="11" key="1">
    <citation type="submission" date="2022-06" db="EMBL/GenBank/DDBJ databases">
        <authorList>
            <person name="Berger JAMES D."/>
            <person name="Berger JAMES D."/>
        </authorList>
    </citation>
    <scope>NUCLEOTIDE SEQUENCE [LARGE SCALE GENOMIC DNA]</scope>
</reference>
<dbReference type="Gene3D" id="3.90.550.50">
    <property type="match status" value="1"/>
</dbReference>
<evidence type="ECO:0000256" key="10">
    <source>
        <dbReference type="RuleBase" id="RU363063"/>
    </source>
</evidence>
<reference evidence="12" key="2">
    <citation type="submission" date="2023-11" db="UniProtKB">
        <authorList>
            <consortium name="WormBaseParasite"/>
        </authorList>
    </citation>
    <scope>IDENTIFICATION</scope>
</reference>
<dbReference type="GO" id="GO:0016758">
    <property type="term" value="F:hexosyltransferase activity"/>
    <property type="evidence" value="ECO:0007669"/>
    <property type="project" value="InterPro"/>
</dbReference>
<dbReference type="EC" id="2.4.1.-" evidence="10"/>
<keyword evidence="6 10" id="KW-0735">Signal-anchor</keyword>
<evidence type="ECO:0000256" key="2">
    <source>
        <dbReference type="ARBA" id="ARBA00008661"/>
    </source>
</evidence>
<evidence type="ECO:0000313" key="11">
    <source>
        <dbReference type="Proteomes" id="UP000050795"/>
    </source>
</evidence>
<evidence type="ECO:0000256" key="9">
    <source>
        <dbReference type="ARBA" id="ARBA00023136"/>
    </source>
</evidence>
<comment type="subcellular location">
    <subcellularLocation>
        <location evidence="1 10">Golgi apparatus membrane</location>
        <topology evidence="1 10">Single-pass type II membrane protein</topology>
    </subcellularLocation>
</comment>
<sequence>MTLKRKKSYRVVASKKSKLIFIVAVMFFQLSSITIYRYYAISKLFEEEEFVEPEIMYNMDTLRKCTQSENDWLQCIKQLNNLTRVSSARVRGFDSSVHLIRTPINCTFLDIQIPFKMNNKHYLNVTLNERYVLPRSSAIAKNGNLTVKSVNTNRHYPKYFNVKEALNAIHKGLPQKEMPVNGEPIIIVRIPKKICNPLEPTDKLDLIVMIKSCIYCFSKRSYARETYMKLELWRDLKVQFVFVVGLPTPNETDIYHFEGVNVNLYRDALKLSKIYANSRWLAAKKLENESKVYQDMLIGSFYDTYFNLTLKLMSTYRWAATFCDQKTPLYIFIDDDYVLLPNNTINLVRKLNASFIKSIIGGPVHPSSIVARPSKDYFHLKWAVSEREYPWERYPPYFYGTGYILSSTIVNDASLAMAFTQNIRIDDSYLGIVLSRLNKTLTDMKEFRIDAEEKQIESGAVVIHTDVAEDIIDWGTGQIKKT</sequence>
<evidence type="ECO:0000256" key="4">
    <source>
        <dbReference type="ARBA" id="ARBA00022679"/>
    </source>
</evidence>
<dbReference type="InterPro" id="IPR002659">
    <property type="entry name" value="Glyco_trans_31"/>
</dbReference>
<organism evidence="11 12">
    <name type="scientific">Trichobilharzia regenti</name>
    <name type="common">Nasal bird schistosome</name>
    <dbReference type="NCBI Taxonomy" id="157069"/>
    <lineage>
        <taxon>Eukaryota</taxon>
        <taxon>Metazoa</taxon>
        <taxon>Spiralia</taxon>
        <taxon>Lophotrochozoa</taxon>
        <taxon>Platyhelminthes</taxon>
        <taxon>Trematoda</taxon>
        <taxon>Digenea</taxon>
        <taxon>Strigeidida</taxon>
        <taxon>Schistosomatoidea</taxon>
        <taxon>Schistosomatidae</taxon>
        <taxon>Trichobilharzia</taxon>
    </lineage>
</organism>
<dbReference type="Proteomes" id="UP000050795">
    <property type="component" value="Unassembled WGS sequence"/>
</dbReference>
<dbReference type="Pfam" id="PF01762">
    <property type="entry name" value="Galactosyl_T"/>
    <property type="match status" value="1"/>
</dbReference>
<accession>A0AA85J615</accession>
<feature type="transmembrane region" description="Helical" evidence="10">
    <location>
        <begin position="20"/>
        <end position="39"/>
    </location>
</feature>
<name>A0AA85J615_TRIRE</name>
<evidence type="ECO:0000256" key="8">
    <source>
        <dbReference type="ARBA" id="ARBA00023034"/>
    </source>
</evidence>
<dbReference type="PANTHER" id="PTHR11214">
    <property type="entry name" value="BETA-1,3-N-ACETYLGLUCOSAMINYLTRANSFERASE"/>
    <property type="match status" value="1"/>
</dbReference>
<dbReference type="AlphaFoldDB" id="A0AA85J615"/>